<feature type="transmembrane region" description="Helical" evidence="8">
    <location>
        <begin position="170"/>
        <end position="189"/>
    </location>
</feature>
<organism evidence="9 10">
    <name type="scientific">Methylobacterium radiodurans</name>
    <dbReference type="NCBI Taxonomy" id="2202828"/>
    <lineage>
        <taxon>Bacteria</taxon>
        <taxon>Pseudomonadati</taxon>
        <taxon>Pseudomonadota</taxon>
        <taxon>Alphaproteobacteria</taxon>
        <taxon>Hyphomicrobiales</taxon>
        <taxon>Methylobacteriaceae</taxon>
        <taxon>Methylobacterium</taxon>
    </lineage>
</organism>
<dbReference type="PANTHER" id="PTHR30509">
    <property type="entry name" value="P-HYDROXYBENZOIC ACID EFFLUX PUMP SUBUNIT-RELATED"/>
    <property type="match status" value="1"/>
</dbReference>
<dbReference type="RefSeq" id="WP_109953218.1">
    <property type="nucleotide sequence ID" value="NZ_CP029551.1"/>
</dbReference>
<dbReference type="Pfam" id="PF04632">
    <property type="entry name" value="FUSC"/>
    <property type="match status" value="1"/>
</dbReference>
<evidence type="ECO:0000256" key="8">
    <source>
        <dbReference type="SAM" id="Phobius"/>
    </source>
</evidence>
<feature type="transmembrane region" description="Helical" evidence="8">
    <location>
        <begin position="140"/>
        <end position="158"/>
    </location>
</feature>
<evidence type="ECO:0000313" key="10">
    <source>
        <dbReference type="Proteomes" id="UP000246058"/>
    </source>
</evidence>
<keyword evidence="10" id="KW-1185">Reference proteome</keyword>
<dbReference type="InterPro" id="IPR006726">
    <property type="entry name" value="PHBA_efflux_AaeB/fusaric-R"/>
</dbReference>
<keyword evidence="2" id="KW-0813">Transport</keyword>
<protein>
    <submittedName>
        <fullName evidence="9">FUSC family protein</fullName>
    </submittedName>
</protein>
<evidence type="ECO:0000256" key="6">
    <source>
        <dbReference type="ARBA" id="ARBA00023136"/>
    </source>
</evidence>
<comment type="subcellular location">
    <subcellularLocation>
        <location evidence="1">Cell membrane</location>
        <topology evidence="1">Multi-pass membrane protein</topology>
    </subcellularLocation>
</comment>
<evidence type="ECO:0000256" key="1">
    <source>
        <dbReference type="ARBA" id="ARBA00004651"/>
    </source>
</evidence>
<name>A0A2U8VW93_9HYPH</name>
<keyword evidence="6 8" id="KW-0472">Membrane</keyword>
<feature type="compositionally biased region" description="Low complexity" evidence="7">
    <location>
        <begin position="1"/>
        <end position="23"/>
    </location>
</feature>
<feature type="transmembrane region" description="Helical" evidence="8">
    <location>
        <begin position="384"/>
        <end position="402"/>
    </location>
</feature>
<feature type="transmembrane region" description="Helical" evidence="8">
    <location>
        <begin position="483"/>
        <end position="501"/>
    </location>
</feature>
<sequence length="690" mass="72762">MSEAAASPVPARVPSRPSSQPSSRLDRLIDRLDALVPKPAAWAFAFRIWIGMTAALYVAFWLQLDSASTAAVGVAILAQPKRGQAISKAVYRLLGTAVGGAMAILFMALFGQDRVMLLVAFTAWLGLCVFVAQYLQDTRAYGAMLSGYTVAIIAIAHIDAPQDTFEAAVARLAAIMVAVVVITFVNDALASPSTWRTLRPPLAQAFAGVKAFAREAFESGDPGVERTAAMIGRIAPMRADASAIAGELDDGPYRAAGARSCIAALYTMLAACRAVARAAGRLETRSPAVEEALAICRAVAAGDVAEPGPAALDRHDARLRDLVDAAIRDGDRSLDELMLLQSALDVVNAATFADDGLRAMCDGHRPLRDVPLPTHRDFPVALRAALRVAIAFGISAFLFILAGLPQSSFALVQVAATCALSSVTPDPRAFARGVLIGMPLAGLFAGVVLYGVLNGYQGFPLLALAMAPPVFLGCFLSLNPPTFTVGFIALVFFPALMAPSNPQSYDAASFLLNVLLVVLAAVILFLAVRLVLPISPAQHRAFALDSARRALAEALVGEGGDATARTSLHADRLFQFARYSSGSGAVRRTGLVHAFALAQIEAAAARAHAQMRILWGAQGLRAPILRAREALASGHPGRLKAAARDLARAAADEPRSVRMTTARAATDLATAARVIGRHRRFLRRLAVAPF</sequence>
<dbReference type="OrthoDB" id="9807111at2"/>
<evidence type="ECO:0000256" key="4">
    <source>
        <dbReference type="ARBA" id="ARBA00022692"/>
    </source>
</evidence>
<dbReference type="EMBL" id="CP029551">
    <property type="protein sequence ID" value="AWN38057.1"/>
    <property type="molecule type" value="Genomic_DNA"/>
</dbReference>
<evidence type="ECO:0000256" key="2">
    <source>
        <dbReference type="ARBA" id="ARBA00022448"/>
    </source>
</evidence>
<evidence type="ECO:0000256" key="7">
    <source>
        <dbReference type="SAM" id="MobiDB-lite"/>
    </source>
</evidence>
<feature type="transmembrane region" description="Helical" evidence="8">
    <location>
        <begin position="40"/>
        <end position="62"/>
    </location>
</feature>
<reference evidence="9 10" key="1">
    <citation type="submission" date="2018-05" db="EMBL/GenBank/DDBJ databases">
        <title>Complete Genome Sequence of Methylobacterium sp. 17Sr1-43.</title>
        <authorList>
            <person name="Srinivasan S."/>
        </authorList>
    </citation>
    <scope>NUCLEOTIDE SEQUENCE [LARGE SCALE GENOMIC DNA]</scope>
    <source>
        <strain evidence="9 10">17Sr1-43</strain>
    </source>
</reference>
<feature type="region of interest" description="Disordered" evidence="7">
    <location>
        <begin position="1"/>
        <end position="24"/>
    </location>
</feature>
<feature type="transmembrane region" description="Helical" evidence="8">
    <location>
        <begin position="433"/>
        <end position="453"/>
    </location>
</feature>
<keyword evidence="5 8" id="KW-1133">Transmembrane helix</keyword>
<evidence type="ECO:0000256" key="3">
    <source>
        <dbReference type="ARBA" id="ARBA00022475"/>
    </source>
</evidence>
<keyword evidence="3" id="KW-1003">Cell membrane</keyword>
<dbReference type="Proteomes" id="UP000246058">
    <property type="component" value="Chromosome"/>
</dbReference>
<dbReference type="AlphaFoldDB" id="A0A2U8VW93"/>
<dbReference type="GO" id="GO:0022857">
    <property type="term" value="F:transmembrane transporter activity"/>
    <property type="evidence" value="ECO:0007669"/>
    <property type="project" value="InterPro"/>
</dbReference>
<feature type="transmembrane region" description="Helical" evidence="8">
    <location>
        <begin position="507"/>
        <end position="532"/>
    </location>
</feature>
<feature type="transmembrane region" description="Helical" evidence="8">
    <location>
        <begin position="89"/>
        <end position="109"/>
    </location>
</feature>
<feature type="transmembrane region" description="Helical" evidence="8">
    <location>
        <begin position="115"/>
        <end position="135"/>
    </location>
</feature>
<dbReference type="GO" id="GO:0005886">
    <property type="term" value="C:plasma membrane"/>
    <property type="evidence" value="ECO:0007669"/>
    <property type="project" value="UniProtKB-SubCell"/>
</dbReference>
<accession>A0A2U8VW93</accession>
<keyword evidence="4 8" id="KW-0812">Transmembrane</keyword>
<evidence type="ECO:0000313" key="9">
    <source>
        <dbReference type="EMBL" id="AWN38057.1"/>
    </source>
</evidence>
<proteinExistence type="predicted"/>
<dbReference type="KEGG" id="meti:DK427_21855"/>
<evidence type="ECO:0000256" key="5">
    <source>
        <dbReference type="ARBA" id="ARBA00022989"/>
    </source>
</evidence>
<dbReference type="PANTHER" id="PTHR30509:SF9">
    <property type="entry name" value="MULTIDRUG RESISTANCE PROTEIN MDTO"/>
    <property type="match status" value="1"/>
</dbReference>
<gene>
    <name evidence="9" type="ORF">DK427_21855</name>
</gene>